<accession>A0A5J4X5A6</accession>
<dbReference type="Proteomes" id="UP000324800">
    <property type="component" value="Unassembled WGS sequence"/>
</dbReference>
<gene>
    <name evidence="1" type="ORF">EZS28_002784</name>
</gene>
<comment type="caution">
    <text evidence="1">The sequence shown here is derived from an EMBL/GenBank/DDBJ whole genome shotgun (WGS) entry which is preliminary data.</text>
</comment>
<organism evidence="1 2">
    <name type="scientific">Streblomastix strix</name>
    <dbReference type="NCBI Taxonomy" id="222440"/>
    <lineage>
        <taxon>Eukaryota</taxon>
        <taxon>Metamonada</taxon>
        <taxon>Preaxostyla</taxon>
        <taxon>Oxymonadida</taxon>
        <taxon>Streblomastigidae</taxon>
        <taxon>Streblomastix</taxon>
    </lineage>
</organism>
<evidence type="ECO:0000313" key="1">
    <source>
        <dbReference type="EMBL" id="KAA6401699.1"/>
    </source>
</evidence>
<dbReference type="AlphaFoldDB" id="A0A5J4X5A6"/>
<sequence length="72" mass="7805">MPALPFEAKLGDSMRQLLKKLLSSSYSSRVKNEVFAPGSGFAQSGIRGTGEKSDLTFEDQFDALIPDCGCFL</sequence>
<proteinExistence type="predicted"/>
<name>A0A5J4X5A6_9EUKA</name>
<protein>
    <submittedName>
        <fullName evidence="1">Uncharacterized protein</fullName>
    </submittedName>
</protein>
<evidence type="ECO:0000313" key="2">
    <source>
        <dbReference type="Proteomes" id="UP000324800"/>
    </source>
</evidence>
<dbReference type="EMBL" id="SNRW01000348">
    <property type="protein sequence ID" value="KAA6401699.1"/>
    <property type="molecule type" value="Genomic_DNA"/>
</dbReference>
<reference evidence="1 2" key="1">
    <citation type="submission" date="2019-03" db="EMBL/GenBank/DDBJ databases">
        <title>Single cell metagenomics reveals metabolic interactions within the superorganism composed of flagellate Streblomastix strix and complex community of Bacteroidetes bacteria on its surface.</title>
        <authorList>
            <person name="Treitli S.C."/>
            <person name="Kolisko M."/>
            <person name="Husnik F."/>
            <person name="Keeling P."/>
            <person name="Hampl V."/>
        </authorList>
    </citation>
    <scope>NUCLEOTIDE SEQUENCE [LARGE SCALE GENOMIC DNA]</scope>
    <source>
        <strain evidence="1">ST1C</strain>
    </source>
</reference>